<geneLocation type="plasmid" evidence="2 3">
    <name>4</name>
</geneLocation>
<accession>A0A0U3HES7</accession>
<sequence>MPDIARDQAAASRRMFVNLRGSQKWKAQIAREKNYNWAAVQVEIRSLDVHLLIADHLDSGPYYWVTGPMAEVAMDASHDVPEMDPDRDMPSPSGIMGFGAPLPPLP</sequence>
<dbReference type="EMBL" id="CP013258">
    <property type="protein sequence ID" value="ALU41445.1"/>
    <property type="molecule type" value="Genomic_DNA"/>
</dbReference>
<dbReference type="RefSeq" id="WP_058860109.1">
    <property type="nucleotide sequence ID" value="NZ_BJZR01000164.1"/>
</dbReference>
<dbReference type="KEGG" id="kfv:AS188_16265"/>
<feature type="compositionally biased region" description="Basic and acidic residues" evidence="1">
    <location>
        <begin position="79"/>
        <end position="89"/>
    </location>
</feature>
<dbReference type="Proteomes" id="UP000057181">
    <property type="component" value="Plasmid 4"/>
</dbReference>
<protein>
    <submittedName>
        <fullName evidence="2">Uncharacterized protein</fullName>
    </submittedName>
</protein>
<dbReference type="AlphaFoldDB" id="A0A0U3HES7"/>
<evidence type="ECO:0000313" key="3">
    <source>
        <dbReference type="Proteomes" id="UP000057181"/>
    </source>
</evidence>
<evidence type="ECO:0000313" key="2">
    <source>
        <dbReference type="EMBL" id="ALU41445.1"/>
    </source>
</evidence>
<gene>
    <name evidence="2" type="ORF">AS188_16265</name>
</gene>
<reference evidence="2 3" key="1">
    <citation type="submission" date="2015-11" db="EMBL/GenBank/DDBJ databases">
        <title>Complete Genome Sequence of Kocuria flava strain HO-9041.</title>
        <authorList>
            <person name="Zhou M."/>
            <person name="Dai J."/>
        </authorList>
    </citation>
    <scope>NUCLEOTIDE SEQUENCE [LARGE SCALE GENOMIC DNA]</scope>
    <source>
        <strain evidence="2 3">HO-9041</strain>
        <plasmid evidence="2 3">4</plasmid>
    </source>
</reference>
<keyword evidence="2" id="KW-0614">Plasmid</keyword>
<proteinExistence type="predicted"/>
<name>A0A0U3HES7_9MICC</name>
<organism evidence="2 3">
    <name type="scientific">Kocuria flava</name>
    <dbReference type="NCBI Taxonomy" id="446860"/>
    <lineage>
        <taxon>Bacteria</taxon>
        <taxon>Bacillati</taxon>
        <taxon>Actinomycetota</taxon>
        <taxon>Actinomycetes</taxon>
        <taxon>Micrococcales</taxon>
        <taxon>Micrococcaceae</taxon>
        <taxon>Kocuria</taxon>
    </lineage>
</organism>
<feature type="region of interest" description="Disordered" evidence="1">
    <location>
        <begin position="79"/>
        <end position="106"/>
    </location>
</feature>
<evidence type="ECO:0000256" key="1">
    <source>
        <dbReference type="SAM" id="MobiDB-lite"/>
    </source>
</evidence>